<organism evidence="1 2">
    <name type="scientific">Popillia japonica</name>
    <name type="common">Japanese beetle</name>
    <dbReference type="NCBI Taxonomy" id="7064"/>
    <lineage>
        <taxon>Eukaryota</taxon>
        <taxon>Metazoa</taxon>
        <taxon>Ecdysozoa</taxon>
        <taxon>Arthropoda</taxon>
        <taxon>Hexapoda</taxon>
        <taxon>Insecta</taxon>
        <taxon>Pterygota</taxon>
        <taxon>Neoptera</taxon>
        <taxon>Endopterygota</taxon>
        <taxon>Coleoptera</taxon>
        <taxon>Polyphaga</taxon>
        <taxon>Scarabaeiformia</taxon>
        <taxon>Scarabaeidae</taxon>
        <taxon>Rutelinae</taxon>
        <taxon>Popillia</taxon>
    </lineage>
</organism>
<dbReference type="Proteomes" id="UP001458880">
    <property type="component" value="Unassembled WGS sequence"/>
</dbReference>
<comment type="caution">
    <text evidence="1">The sequence shown here is derived from an EMBL/GenBank/DDBJ whole genome shotgun (WGS) entry which is preliminary data.</text>
</comment>
<sequence length="126" mass="14061">MDEEIVLILNNKGEDHTVIVDVATAEMLLNDPEKADEYLTNMLQQEQEEESVTTVQQLQVEGSFSVEHSNGSNIWKSKGRPTKADDQATTLLLQLRAQLAPKFDDKKTVKNQHIVVAVKSTIGTKI</sequence>
<evidence type="ECO:0000313" key="2">
    <source>
        <dbReference type="Proteomes" id="UP001458880"/>
    </source>
</evidence>
<dbReference type="EMBL" id="JASPKY010001040">
    <property type="protein sequence ID" value="KAK9679332.1"/>
    <property type="molecule type" value="Genomic_DNA"/>
</dbReference>
<protein>
    <submittedName>
        <fullName evidence="1">Uncharacterized protein</fullName>
    </submittedName>
</protein>
<gene>
    <name evidence="1" type="ORF">QE152_g40110</name>
</gene>
<proteinExistence type="predicted"/>
<keyword evidence="2" id="KW-1185">Reference proteome</keyword>
<accession>A0AAW1HS90</accession>
<reference evidence="1 2" key="1">
    <citation type="journal article" date="2024" name="BMC Genomics">
        <title>De novo assembly and annotation of Popillia japonica's genome with initial clues to its potential as an invasive pest.</title>
        <authorList>
            <person name="Cucini C."/>
            <person name="Boschi S."/>
            <person name="Funari R."/>
            <person name="Cardaioli E."/>
            <person name="Iannotti N."/>
            <person name="Marturano G."/>
            <person name="Paoli F."/>
            <person name="Bruttini M."/>
            <person name="Carapelli A."/>
            <person name="Frati F."/>
            <person name="Nardi F."/>
        </authorList>
    </citation>
    <scope>NUCLEOTIDE SEQUENCE [LARGE SCALE GENOMIC DNA]</scope>
    <source>
        <tissue evidence="1">Testes</tissue>
    </source>
</reference>
<dbReference type="AlphaFoldDB" id="A0AAW1HS90"/>
<evidence type="ECO:0000313" key="1">
    <source>
        <dbReference type="EMBL" id="KAK9679332.1"/>
    </source>
</evidence>
<name>A0AAW1HS90_POPJA</name>